<name>A0A9P1DJ19_9DINO</name>
<feature type="region of interest" description="Disordered" evidence="1">
    <location>
        <begin position="85"/>
        <end position="105"/>
    </location>
</feature>
<dbReference type="EMBL" id="CAMXCT010005061">
    <property type="protein sequence ID" value="CAI4011259.1"/>
    <property type="molecule type" value="Genomic_DNA"/>
</dbReference>
<reference evidence="3" key="2">
    <citation type="submission" date="2024-04" db="EMBL/GenBank/DDBJ databases">
        <authorList>
            <person name="Chen Y."/>
            <person name="Shah S."/>
            <person name="Dougan E. K."/>
            <person name="Thang M."/>
            <person name="Chan C."/>
        </authorList>
    </citation>
    <scope>NUCLEOTIDE SEQUENCE [LARGE SCALE GENOMIC DNA]</scope>
</reference>
<feature type="non-terminal residue" evidence="2">
    <location>
        <position position="142"/>
    </location>
</feature>
<feature type="compositionally biased region" description="Basic and acidic residues" evidence="1">
    <location>
        <begin position="89"/>
        <end position="100"/>
    </location>
</feature>
<sequence>DVALVALEALQNEPPDEKDGAQSVTTSANQEVIIDYKGQLIQLFQSLGKSKEVRFDVFRVNEDSEEKFFQAKVYLPIPGQEPICGHPFSRSDFDSSDKTRRAAQQDAAWRALQVLNGTVSDDAGVPSTPAPAKKEIFAPPPR</sequence>
<dbReference type="AlphaFoldDB" id="A0A9P1DJ19"/>
<evidence type="ECO:0000313" key="2">
    <source>
        <dbReference type="EMBL" id="CAI4011259.1"/>
    </source>
</evidence>
<dbReference type="SUPFAM" id="SSF54768">
    <property type="entry name" value="dsRNA-binding domain-like"/>
    <property type="match status" value="1"/>
</dbReference>
<proteinExistence type="predicted"/>
<protein>
    <submittedName>
        <fullName evidence="2">Uncharacterized protein</fullName>
    </submittedName>
</protein>
<reference evidence="2" key="1">
    <citation type="submission" date="2022-10" db="EMBL/GenBank/DDBJ databases">
        <authorList>
            <person name="Chen Y."/>
            <person name="Dougan E. K."/>
            <person name="Chan C."/>
            <person name="Rhodes N."/>
            <person name="Thang M."/>
        </authorList>
    </citation>
    <scope>NUCLEOTIDE SEQUENCE</scope>
</reference>
<comment type="caution">
    <text evidence="2">The sequence shown here is derived from an EMBL/GenBank/DDBJ whole genome shotgun (WGS) entry which is preliminary data.</text>
</comment>
<evidence type="ECO:0000313" key="4">
    <source>
        <dbReference type="Proteomes" id="UP001152797"/>
    </source>
</evidence>
<evidence type="ECO:0000313" key="3">
    <source>
        <dbReference type="EMBL" id="CAL1164634.1"/>
    </source>
</evidence>
<gene>
    <name evidence="2" type="ORF">C1SCF055_LOCUS36438</name>
</gene>
<evidence type="ECO:0000256" key="1">
    <source>
        <dbReference type="SAM" id="MobiDB-lite"/>
    </source>
</evidence>
<accession>A0A9P1DJ19</accession>
<keyword evidence="4" id="KW-1185">Reference proteome</keyword>
<dbReference type="EMBL" id="CAMXCT020005061">
    <property type="protein sequence ID" value="CAL1164634.1"/>
    <property type="molecule type" value="Genomic_DNA"/>
</dbReference>
<organism evidence="2">
    <name type="scientific">Cladocopium goreaui</name>
    <dbReference type="NCBI Taxonomy" id="2562237"/>
    <lineage>
        <taxon>Eukaryota</taxon>
        <taxon>Sar</taxon>
        <taxon>Alveolata</taxon>
        <taxon>Dinophyceae</taxon>
        <taxon>Suessiales</taxon>
        <taxon>Symbiodiniaceae</taxon>
        <taxon>Cladocopium</taxon>
    </lineage>
</organism>
<dbReference type="EMBL" id="CAMXCT030005061">
    <property type="protein sequence ID" value="CAL4798571.1"/>
    <property type="molecule type" value="Genomic_DNA"/>
</dbReference>
<feature type="non-terminal residue" evidence="2">
    <location>
        <position position="1"/>
    </location>
</feature>
<feature type="region of interest" description="Disordered" evidence="1">
    <location>
        <begin position="119"/>
        <end position="142"/>
    </location>
</feature>
<dbReference type="Proteomes" id="UP001152797">
    <property type="component" value="Unassembled WGS sequence"/>
</dbReference>
<dbReference type="Gene3D" id="3.30.160.20">
    <property type="match status" value="1"/>
</dbReference>